<evidence type="ECO:0000256" key="1">
    <source>
        <dbReference type="ARBA" id="ARBA00022801"/>
    </source>
</evidence>
<dbReference type="SUPFAM" id="SSF52738">
    <property type="entry name" value="Methylesterase CheB, C-terminal domain"/>
    <property type="match status" value="1"/>
</dbReference>
<proteinExistence type="predicted"/>
<dbReference type="InterPro" id="IPR000673">
    <property type="entry name" value="Sig_transdc_resp-reg_Me-estase"/>
</dbReference>
<keyword evidence="1" id="KW-0378">Hydrolase</keyword>
<evidence type="ECO:0000313" key="8">
    <source>
        <dbReference type="Proteomes" id="UP001595690"/>
    </source>
</evidence>
<dbReference type="PANTHER" id="PTHR42872">
    <property type="entry name" value="PROTEIN-GLUTAMATE METHYLESTERASE/PROTEIN-GLUTAMINE GLUTAMINASE"/>
    <property type="match status" value="1"/>
</dbReference>
<protein>
    <recommendedName>
        <fullName evidence="2">protein-glutamate methylesterase</fullName>
        <ecNumber evidence="2">3.1.1.61</ecNumber>
    </recommendedName>
</protein>
<reference evidence="8" key="1">
    <citation type="journal article" date="2019" name="Int. J. Syst. Evol. Microbiol.">
        <title>The Global Catalogue of Microorganisms (GCM) 10K type strain sequencing project: providing services to taxonomists for standard genome sequencing and annotation.</title>
        <authorList>
            <consortium name="The Broad Institute Genomics Platform"/>
            <consortium name="The Broad Institute Genome Sequencing Center for Infectious Disease"/>
            <person name="Wu L."/>
            <person name="Ma J."/>
        </authorList>
    </citation>
    <scope>NUCLEOTIDE SEQUENCE [LARGE SCALE GENOMIC DNA]</scope>
    <source>
        <strain evidence="8">CGMCC 4.7405</strain>
    </source>
</reference>
<comment type="caution">
    <text evidence="7">The sequence shown here is derived from an EMBL/GenBank/DDBJ whole genome shotgun (WGS) entry which is preliminary data.</text>
</comment>
<accession>A0ABV8C448</accession>
<dbReference type="InterPro" id="IPR035909">
    <property type="entry name" value="CheB_C"/>
</dbReference>
<keyword evidence="8" id="KW-1185">Reference proteome</keyword>
<evidence type="ECO:0000256" key="5">
    <source>
        <dbReference type="SAM" id="MobiDB-lite"/>
    </source>
</evidence>
<gene>
    <name evidence="7" type="ORF">ACFOWZ_35255</name>
</gene>
<dbReference type="PANTHER" id="PTHR42872:SF6">
    <property type="entry name" value="PROTEIN-GLUTAMATE METHYLESTERASE_PROTEIN-GLUTAMINE GLUTAMINASE"/>
    <property type="match status" value="1"/>
</dbReference>
<name>A0ABV8C448_9PSEU</name>
<evidence type="ECO:0000259" key="6">
    <source>
        <dbReference type="PROSITE" id="PS50122"/>
    </source>
</evidence>
<dbReference type="Pfam" id="PF01339">
    <property type="entry name" value="CheB_methylest"/>
    <property type="match status" value="1"/>
</dbReference>
<dbReference type="EMBL" id="JBHRZI010000030">
    <property type="protein sequence ID" value="MFC3896765.1"/>
    <property type="molecule type" value="Genomic_DNA"/>
</dbReference>
<evidence type="ECO:0000256" key="4">
    <source>
        <dbReference type="PROSITE-ProRule" id="PRU00050"/>
    </source>
</evidence>
<comment type="caution">
    <text evidence="4">Lacks conserved residue(s) required for the propagation of feature annotation.</text>
</comment>
<feature type="domain" description="CheB-type methylesterase" evidence="6">
    <location>
        <begin position="1"/>
        <end position="79"/>
    </location>
</feature>
<evidence type="ECO:0000256" key="2">
    <source>
        <dbReference type="ARBA" id="ARBA00039140"/>
    </source>
</evidence>
<dbReference type="RefSeq" id="WP_382378264.1">
    <property type="nucleotide sequence ID" value="NZ_JBHRZI010000030.1"/>
</dbReference>
<dbReference type="EC" id="3.1.1.61" evidence="2"/>
<dbReference type="PROSITE" id="PS50122">
    <property type="entry name" value="CHEB"/>
    <property type="match status" value="1"/>
</dbReference>
<feature type="region of interest" description="Disordered" evidence="5">
    <location>
        <begin position="84"/>
        <end position="113"/>
    </location>
</feature>
<evidence type="ECO:0000313" key="7">
    <source>
        <dbReference type="EMBL" id="MFC3896765.1"/>
    </source>
</evidence>
<comment type="catalytic activity">
    <reaction evidence="3">
        <text>[protein]-L-glutamate 5-O-methyl ester + H2O = L-glutamyl-[protein] + methanol + H(+)</text>
        <dbReference type="Rhea" id="RHEA:23236"/>
        <dbReference type="Rhea" id="RHEA-COMP:10208"/>
        <dbReference type="Rhea" id="RHEA-COMP:10311"/>
        <dbReference type="ChEBI" id="CHEBI:15377"/>
        <dbReference type="ChEBI" id="CHEBI:15378"/>
        <dbReference type="ChEBI" id="CHEBI:17790"/>
        <dbReference type="ChEBI" id="CHEBI:29973"/>
        <dbReference type="ChEBI" id="CHEBI:82795"/>
        <dbReference type="EC" id="3.1.1.61"/>
    </reaction>
</comment>
<sequence length="113" mass="11452">MVVGASAGGVEALRQLVAALPKDLPAAVVVVLHMPAGGSSALAAILARSGPLPTATVQDGTELRNARIHVARPDHHVVVQDGVLRLSGGPPRTATGRPSTRCSAPPHSRGVPR</sequence>
<organism evidence="7 8">
    <name type="scientific">Lentzea rhizosphaerae</name>
    <dbReference type="NCBI Taxonomy" id="2041025"/>
    <lineage>
        <taxon>Bacteria</taxon>
        <taxon>Bacillati</taxon>
        <taxon>Actinomycetota</taxon>
        <taxon>Actinomycetes</taxon>
        <taxon>Pseudonocardiales</taxon>
        <taxon>Pseudonocardiaceae</taxon>
        <taxon>Lentzea</taxon>
    </lineage>
</organism>
<dbReference type="Gene3D" id="3.40.50.180">
    <property type="entry name" value="Methylesterase CheB, C-terminal domain"/>
    <property type="match status" value="1"/>
</dbReference>
<dbReference type="Proteomes" id="UP001595690">
    <property type="component" value="Unassembled WGS sequence"/>
</dbReference>
<evidence type="ECO:0000256" key="3">
    <source>
        <dbReference type="ARBA" id="ARBA00048267"/>
    </source>
</evidence>